<dbReference type="Proteomes" id="UP000663823">
    <property type="component" value="Unassembled WGS sequence"/>
</dbReference>
<comment type="caution">
    <text evidence="1">The sequence shown here is derived from an EMBL/GenBank/DDBJ whole genome shotgun (WGS) entry which is preliminary data.</text>
</comment>
<sequence>EATFKGVLWKVANGKGAVKSKTLVNVPI</sequence>
<protein>
    <submittedName>
        <fullName evidence="1">Uncharacterized protein</fullName>
    </submittedName>
</protein>
<gene>
    <name evidence="1" type="ORF">OTI717_LOCUS15423</name>
</gene>
<dbReference type="AlphaFoldDB" id="A0A818YC75"/>
<reference evidence="1" key="1">
    <citation type="submission" date="2021-02" db="EMBL/GenBank/DDBJ databases">
        <authorList>
            <person name="Nowell W R."/>
        </authorList>
    </citation>
    <scope>NUCLEOTIDE SEQUENCE</scope>
</reference>
<feature type="non-terminal residue" evidence="1">
    <location>
        <position position="1"/>
    </location>
</feature>
<evidence type="ECO:0000313" key="1">
    <source>
        <dbReference type="EMBL" id="CAF3748155.1"/>
    </source>
</evidence>
<proteinExistence type="predicted"/>
<accession>A0A818YC75</accession>
<organism evidence="1 2">
    <name type="scientific">Rotaria sordida</name>
    <dbReference type="NCBI Taxonomy" id="392033"/>
    <lineage>
        <taxon>Eukaryota</taxon>
        <taxon>Metazoa</taxon>
        <taxon>Spiralia</taxon>
        <taxon>Gnathifera</taxon>
        <taxon>Rotifera</taxon>
        <taxon>Eurotatoria</taxon>
        <taxon>Bdelloidea</taxon>
        <taxon>Philodinida</taxon>
        <taxon>Philodinidae</taxon>
        <taxon>Rotaria</taxon>
    </lineage>
</organism>
<evidence type="ECO:0000313" key="2">
    <source>
        <dbReference type="Proteomes" id="UP000663823"/>
    </source>
</evidence>
<name>A0A818YC75_9BILA</name>
<dbReference type="EMBL" id="CAJOAX010001820">
    <property type="protein sequence ID" value="CAF3748155.1"/>
    <property type="molecule type" value="Genomic_DNA"/>
</dbReference>